<feature type="chain" id="PRO_5018091309" evidence="6">
    <location>
        <begin position="17"/>
        <end position="539"/>
    </location>
</feature>
<keyword evidence="8" id="KW-0472">Membrane</keyword>
<accession>A0A3M7SFW8</accession>
<keyword evidence="8" id="KW-0812">Transmembrane</keyword>
<dbReference type="PANTHER" id="PTHR24252">
    <property type="entry name" value="ACROSIN-RELATED"/>
    <property type="match status" value="1"/>
</dbReference>
<proteinExistence type="predicted"/>
<evidence type="ECO:0000313" key="8">
    <source>
        <dbReference type="EMBL" id="RNA34527.1"/>
    </source>
</evidence>
<dbReference type="Proteomes" id="UP000276133">
    <property type="component" value="Unassembled WGS sequence"/>
</dbReference>
<dbReference type="PROSITE" id="PS00135">
    <property type="entry name" value="TRYPSIN_SER"/>
    <property type="match status" value="1"/>
</dbReference>
<dbReference type="STRING" id="10195.A0A3M7SFW8"/>
<keyword evidence="3 5" id="KW-0720">Serine protease</keyword>
<evidence type="ECO:0000256" key="1">
    <source>
        <dbReference type="ARBA" id="ARBA00022670"/>
    </source>
</evidence>
<evidence type="ECO:0000256" key="5">
    <source>
        <dbReference type="RuleBase" id="RU363034"/>
    </source>
</evidence>
<dbReference type="Gene3D" id="2.40.10.10">
    <property type="entry name" value="Trypsin-like serine proteases"/>
    <property type="match status" value="2"/>
</dbReference>
<dbReference type="PANTHER" id="PTHR24252:SF7">
    <property type="entry name" value="HYALIN"/>
    <property type="match status" value="1"/>
</dbReference>
<evidence type="ECO:0000256" key="4">
    <source>
        <dbReference type="ARBA" id="ARBA00023157"/>
    </source>
</evidence>
<dbReference type="PROSITE" id="PS50240">
    <property type="entry name" value="TRYPSIN_DOM"/>
    <property type="match status" value="2"/>
</dbReference>
<dbReference type="InterPro" id="IPR033116">
    <property type="entry name" value="TRYPSIN_SER"/>
</dbReference>
<gene>
    <name evidence="8" type="ORF">BpHYR1_006090</name>
</gene>
<protein>
    <submittedName>
        <fullName evidence="8">Transmembrane protease serine 9-like</fullName>
    </submittedName>
</protein>
<dbReference type="InterPro" id="IPR009003">
    <property type="entry name" value="Peptidase_S1_PA"/>
</dbReference>
<evidence type="ECO:0000259" key="7">
    <source>
        <dbReference type="PROSITE" id="PS50240"/>
    </source>
</evidence>
<dbReference type="FunFam" id="2.40.10.10:FF:000006">
    <property type="entry name" value="Serine proteinase stubble"/>
    <property type="match status" value="1"/>
</dbReference>
<dbReference type="GO" id="GO:0004252">
    <property type="term" value="F:serine-type endopeptidase activity"/>
    <property type="evidence" value="ECO:0007669"/>
    <property type="project" value="InterPro"/>
</dbReference>
<sequence length="539" mass="59415">MRGLIFLAFLVSCAIAQDATVLNPSGCGRRISEMRSDEIDADKVVGGVQANREDWGWQVAMLYNGRFICGGSLINSQWIVTAAHCVSSNLNPTAYSFDIGVHDRSNKESWSTSRNVVKVIMHPSYSSSTFQNDIAVMKLSSPVTYSRQIVPVCIPSPNSANFGGFTSWATGWGTLSSGGYTSRYLMEVQMPFLTDSRCKEKYTIVNTAVAVCAGETGQGKDTCQGDSGGPLVVRNNNRWELAGITSWGYGCGDGGVQNDTKNVNSLMCGQRIKNGEKLPYKIVGGTIAAPGDWGWQVAMLFSGRFTCGGSLINSQWVVTAAHCVYGRNFPALFSFAVGLHDRFLPEKWSTKRKVSKIIVHPQYDQYMLQNDIALIQLESPVSYTSNIIPICISNQLNLTSKQSWATGWGTLKSGGFVSRYLREVQMPILNDTQCQEKFKIVNTSVAICSGQEGQNKDTCQGDSGGPLVVFNDDRWHLAGITSWGFGCGDGGVYTRVSYYYDWIIQSLQNKSFNLQHFPFNKSLLQEFQHEILLLIKDNL</sequence>
<dbReference type="AlphaFoldDB" id="A0A3M7SFW8"/>
<evidence type="ECO:0000256" key="3">
    <source>
        <dbReference type="ARBA" id="ARBA00022825"/>
    </source>
</evidence>
<comment type="caution">
    <text evidence="8">The sequence shown here is derived from an EMBL/GenBank/DDBJ whole genome shotgun (WGS) entry which is preliminary data.</text>
</comment>
<dbReference type="PRINTS" id="PR00722">
    <property type="entry name" value="CHYMOTRYPSIN"/>
</dbReference>
<keyword evidence="9" id="KW-1185">Reference proteome</keyword>
<reference evidence="8 9" key="1">
    <citation type="journal article" date="2018" name="Sci. Rep.">
        <title>Genomic signatures of local adaptation to the degree of environmental predictability in rotifers.</title>
        <authorList>
            <person name="Franch-Gras L."/>
            <person name="Hahn C."/>
            <person name="Garcia-Roger E.M."/>
            <person name="Carmona M.J."/>
            <person name="Serra M."/>
            <person name="Gomez A."/>
        </authorList>
    </citation>
    <scope>NUCLEOTIDE SEQUENCE [LARGE SCALE GENOMIC DNA]</scope>
    <source>
        <strain evidence="8">HYR1</strain>
    </source>
</reference>
<dbReference type="SMART" id="SM00020">
    <property type="entry name" value="Tryp_SPc"/>
    <property type="match status" value="2"/>
</dbReference>
<dbReference type="SUPFAM" id="SSF50494">
    <property type="entry name" value="Trypsin-like serine proteases"/>
    <property type="match status" value="2"/>
</dbReference>
<feature type="signal peptide" evidence="6">
    <location>
        <begin position="1"/>
        <end position="16"/>
    </location>
</feature>
<dbReference type="InterPro" id="IPR001254">
    <property type="entry name" value="Trypsin_dom"/>
</dbReference>
<keyword evidence="1 5" id="KW-0645">Protease</keyword>
<dbReference type="PROSITE" id="PS00134">
    <property type="entry name" value="TRYPSIN_HIS"/>
    <property type="match status" value="1"/>
</dbReference>
<evidence type="ECO:0000256" key="6">
    <source>
        <dbReference type="SAM" id="SignalP"/>
    </source>
</evidence>
<dbReference type="GO" id="GO:0006508">
    <property type="term" value="P:proteolysis"/>
    <property type="evidence" value="ECO:0007669"/>
    <property type="project" value="UniProtKB-KW"/>
</dbReference>
<keyword evidence="2 5" id="KW-0378">Hydrolase</keyword>
<evidence type="ECO:0000313" key="9">
    <source>
        <dbReference type="Proteomes" id="UP000276133"/>
    </source>
</evidence>
<name>A0A3M7SFW8_BRAPC</name>
<keyword evidence="4" id="KW-1015">Disulfide bond</keyword>
<dbReference type="InterPro" id="IPR043504">
    <property type="entry name" value="Peptidase_S1_PA_chymotrypsin"/>
</dbReference>
<dbReference type="EMBL" id="REGN01001459">
    <property type="protein sequence ID" value="RNA34527.1"/>
    <property type="molecule type" value="Genomic_DNA"/>
</dbReference>
<dbReference type="InterPro" id="IPR018114">
    <property type="entry name" value="TRYPSIN_HIS"/>
</dbReference>
<dbReference type="FunFam" id="2.40.10.10:FF:000003">
    <property type="entry name" value="Transmembrane serine protease 3"/>
    <property type="match status" value="1"/>
</dbReference>
<feature type="domain" description="Peptidase S1" evidence="7">
    <location>
        <begin position="44"/>
        <end position="252"/>
    </location>
</feature>
<organism evidence="8 9">
    <name type="scientific">Brachionus plicatilis</name>
    <name type="common">Marine rotifer</name>
    <name type="synonym">Brachionus muelleri</name>
    <dbReference type="NCBI Taxonomy" id="10195"/>
    <lineage>
        <taxon>Eukaryota</taxon>
        <taxon>Metazoa</taxon>
        <taxon>Spiralia</taxon>
        <taxon>Gnathifera</taxon>
        <taxon>Rotifera</taxon>
        <taxon>Eurotatoria</taxon>
        <taxon>Monogononta</taxon>
        <taxon>Pseudotrocha</taxon>
        <taxon>Ploima</taxon>
        <taxon>Brachionidae</taxon>
        <taxon>Brachionus</taxon>
    </lineage>
</organism>
<feature type="domain" description="Peptidase S1" evidence="7">
    <location>
        <begin position="282"/>
        <end position="508"/>
    </location>
</feature>
<dbReference type="InterPro" id="IPR001314">
    <property type="entry name" value="Peptidase_S1A"/>
</dbReference>
<dbReference type="CDD" id="cd00190">
    <property type="entry name" value="Tryp_SPc"/>
    <property type="match status" value="2"/>
</dbReference>
<dbReference type="OrthoDB" id="10012881at2759"/>
<keyword evidence="6" id="KW-0732">Signal</keyword>
<dbReference type="Pfam" id="PF00089">
    <property type="entry name" value="Trypsin"/>
    <property type="match status" value="2"/>
</dbReference>
<evidence type="ECO:0000256" key="2">
    <source>
        <dbReference type="ARBA" id="ARBA00022801"/>
    </source>
</evidence>